<proteinExistence type="predicted"/>
<organism evidence="2 3">
    <name type="scientific">Ensete ventricosum</name>
    <name type="common">Abyssinian banana</name>
    <name type="synonym">Musa ensete</name>
    <dbReference type="NCBI Taxonomy" id="4639"/>
    <lineage>
        <taxon>Eukaryota</taxon>
        <taxon>Viridiplantae</taxon>
        <taxon>Streptophyta</taxon>
        <taxon>Embryophyta</taxon>
        <taxon>Tracheophyta</taxon>
        <taxon>Spermatophyta</taxon>
        <taxon>Magnoliopsida</taxon>
        <taxon>Liliopsida</taxon>
        <taxon>Zingiberales</taxon>
        <taxon>Musaceae</taxon>
        <taxon>Ensete</taxon>
    </lineage>
</organism>
<evidence type="ECO:0000313" key="2">
    <source>
        <dbReference type="EMBL" id="RRT42248.1"/>
    </source>
</evidence>
<reference evidence="2 3" key="1">
    <citation type="journal article" date="2014" name="Agronomy (Basel)">
        <title>A Draft Genome Sequence for Ensete ventricosum, the Drought-Tolerant Tree Against Hunger.</title>
        <authorList>
            <person name="Harrison J."/>
            <person name="Moore K.A."/>
            <person name="Paszkiewicz K."/>
            <person name="Jones T."/>
            <person name="Grant M."/>
            <person name="Ambacheew D."/>
            <person name="Muzemil S."/>
            <person name="Studholme D.J."/>
        </authorList>
    </citation>
    <scope>NUCLEOTIDE SEQUENCE [LARGE SCALE GENOMIC DNA]</scope>
</reference>
<evidence type="ECO:0000256" key="1">
    <source>
        <dbReference type="SAM" id="MobiDB-lite"/>
    </source>
</evidence>
<sequence>MGPTLRRLLRPKRSPTMTSCWRSVCLSMRTLQKSGGWRTLQKENETLRRAAEELCAEVGGWKGASLAVDGEDDGIGRRGSSEQRVGSWERRGCEW</sequence>
<comment type="caution">
    <text evidence="2">The sequence shown here is derived from an EMBL/GenBank/DDBJ whole genome shotgun (WGS) entry which is preliminary data.</text>
</comment>
<protein>
    <submittedName>
        <fullName evidence="2">Uncharacterized protein</fullName>
    </submittedName>
</protein>
<evidence type="ECO:0000313" key="3">
    <source>
        <dbReference type="Proteomes" id="UP000287651"/>
    </source>
</evidence>
<dbReference type="AlphaFoldDB" id="A0A426XRY8"/>
<gene>
    <name evidence="2" type="ORF">B296_00016548</name>
</gene>
<name>A0A426XRY8_ENSVE</name>
<dbReference type="Proteomes" id="UP000287651">
    <property type="component" value="Unassembled WGS sequence"/>
</dbReference>
<feature type="compositionally biased region" description="Basic and acidic residues" evidence="1">
    <location>
        <begin position="74"/>
        <end position="95"/>
    </location>
</feature>
<dbReference type="EMBL" id="AMZH03017978">
    <property type="protein sequence ID" value="RRT42248.1"/>
    <property type="molecule type" value="Genomic_DNA"/>
</dbReference>
<feature type="region of interest" description="Disordered" evidence="1">
    <location>
        <begin position="69"/>
        <end position="95"/>
    </location>
</feature>
<accession>A0A426XRY8</accession>